<feature type="binding site" evidence="4">
    <location>
        <begin position="89"/>
        <end position="90"/>
    </location>
    <ligand>
        <name>phosphate</name>
        <dbReference type="ChEBI" id="CHEBI:43474"/>
    </ligand>
</feature>
<evidence type="ECO:0000259" key="5">
    <source>
        <dbReference type="Pfam" id="PF01048"/>
    </source>
</evidence>
<dbReference type="GO" id="GO:0005634">
    <property type="term" value="C:nucleus"/>
    <property type="evidence" value="ECO:0007669"/>
    <property type="project" value="UniProtKB-SubCell"/>
</dbReference>
<comment type="catalytic activity">
    <reaction evidence="4">
        <text>S-methyl-5'-thioadenosine + phosphate = 5-(methylsulfanyl)-alpha-D-ribose 1-phosphate + adenine</text>
        <dbReference type="Rhea" id="RHEA:11852"/>
        <dbReference type="ChEBI" id="CHEBI:16708"/>
        <dbReference type="ChEBI" id="CHEBI:17509"/>
        <dbReference type="ChEBI" id="CHEBI:43474"/>
        <dbReference type="ChEBI" id="CHEBI:58533"/>
        <dbReference type="EC" id="2.4.2.28"/>
    </reaction>
</comment>
<comment type="subcellular location">
    <subcellularLocation>
        <location evidence="4">Cytoplasm</location>
    </subcellularLocation>
    <subcellularLocation>
        <location evidence="4">Nucleus</location>
    </subcellularLocation>
</comment>
<dbReference type="HAMAP" id="MF_01963">
    <property type="entry name" value="MTAP"/>
    <property type="match status" value="1"/>
</dbReference>
<comment type="pathway">
    <text evidence="4">Amino-acid biosynthesis; L-methionine biosynthesis via salvage pathway; S-methyl-5-thio-alpha-D-ribose 1-phosphate from S-methyl-5'-thioadenosine (phosphorylase route): step 1/1.</text>
</comment>
<dbReference type="GO" id="GO:0019509">
    <property type="term" value="P:L-methionine salvage from methylthioadenosine"/>
    <property type="evidence" value="ECO:0000318"/>
    <property type="project" value="GO_Central"/>
</dbReference>
<evidence type="ECO:0000256" key="2">
    <source>
        <dbReference type="ARBA" id="ARBA00022679"/>
    </source>
</evidence>
<dbReference type="AlphaFoldDB" id="B6K5B1"/>
<dbReference type="GO" id="GO:0006166">
    <property type="term" value="P:purine ribonucleoside salvage"/>
    <property type="evidence" value="ECO:0007669"/>
    <property type="project" value="UniProtKB-KW"/>
</dbReference>
<dbReference type="InterPro" id="IPR010044">
    <property type="entry name" value="MTAP"/>
</dbReference>
<comment type="subunit">
    <text evidence="4">Homotrimer.</text>
</comment>
<proteinExistence type="inferred from homology"/>
<dbReference type="FunFam" id="3.40.50.1580:FF:000008">
    <property type="entry name" value="S-methyl-5'-thioadenosine phosphorylase"/>
    <property type="match status" value="1"/>
</dbReference>
<dbReference type="OrthoDB" id="431409at2759"/>
<evidence type="ECO:0000313" key="8">
    <source>
        <dbReference type="Proteomes" id="UP000001744"/>
    </source>
</evidence>
<dbReference type="CDD" id="cd09010">
    <property type="entry name" value="MTAP_SsMTAPII_like_MTIP"/>
    <property type="match status" value="1"/>
</dbReference>
<organism evidence="6 8">
    <name type="scientific">Schizosaccharomyces japonicus (strain yFS275 / FY16936)</name>
    <name type="common">Fission yeast</name>
    <dbReference type="NCBI Taxonomy" id="402676"/>
    <lineage>
        <taxon>Eukaryota</taxon>
        <taxon>Fungi</taxon>
        <taxon>Dikarya</taxon>
        <taxon>Ascomycota</taxon>
        <taxon>Taphrinomycotina</taxon>
        <taxon>Schizosaccharomycetes</taxon>
        <taxon>Schizosaccharomycetales</taxon>
        <taxon>Schizosaccharomycetaceae</taxon>
        <taxon>Schizosaccharomyces</taxon>
    </lineage>
</organism>
<dbReference type="EMBL" id="KE651167">
    <property type="protein sequence ID" value="EEB08715.1"/>
    <property type="molecule type" value="Genomic_DNA"/>
</dbReference>
<dbReference type="PANTHER" id="PTHR42679">
    <property type="entry name" value="S-METHYL-5'-THIOADENOSINE PHOSPHORYLASE"/>
    <property type="match status" value="1"/>
</dbReference>
<evidence type="ECO:0000313" key="7">
    <source>
        <dbReference type="JaponicusDB" id="SJAG_03881"/>
    </source>
</evidence>
<dbReference type="RefSeq" id="XP_002175008.1">
    <property type="nucleotide sequence ID" value="XM_002174972.1"/>
</dbReference>
<keyword evidence="2 4" id="KW-0808">Transferase</keyword>
<feature type="site" description="Important for substrate specificity" evidence="4">
    <location>
        <position position="232"/>
    </location>
</feature>
<keyword evidence="8" id="KW-1185">Reference proteome</keyword>
<feature type="binding site" evidence="4">
    <location>
        <begin position="219"/>
        <end position="221"/>
    </location>
    <ligand>
        <name>substrate</name>
    </ligand>
</feature>
<protein>
    <recommendedName>
        <fullName evidence="4">S-methyl-5'-thioadenosine phosphorylase</fullName>
        <ecNumber evidence="4">2.4.2.28</ecNumber>
    </recommendedName>
    <alternativeName>
        <fullName evidence="4">5'-methylthioadenosine phosphorylase</fullName>
        <shortName evidence="4">MTA phosphorylase</shortName>
        <shortName evidence="4">MTAP</shortName>
        <shortName evidence="4">MTAPase</shortName>
    </alternativeName>
</protein>
<dbReference type="Gene3D" id="3.40.50.1580">
    <property type="entry name" value="Nucleoside phosphorylase domain"/>
    <property type="match status" value="1"/>
</dbReference>
<dbReference type="PROSITE" id="PS01240">
    <property type="entry name" value="PNP_MTAP_2"/>
    <property type="match status" value="1"/>
</dbReference>
<feature type="site" description="Important for substrate specificity" evidence="4">
    <location>
        <position position="177"/>
    </location>
</feature>
<feature type="binding site" evidence="4">
    <location>
        <position position="195"/>
    </location>
    <ligand>
        <name>substrate</name>
    </ligand>
</feature>
<evidence type="ECO:0000256" key="4">
    <source>
        <dbReference type="HAMAP-Rule" id="MF_03155"/>
    </source>
</evidence>
<dbReference type="eggNOG" id="KOG3985">
    <property type="taxonomic scope" value="Eukaryota"/>
</dbReference>
<feature type="binding site" evidence="4">
    <location>
        <position position="196"/>
    </location>
    <ligand>
        <name>phosphate</name>
        <dbReference type="ChEBI" id="CHEBI:43474"/>
    </ligand>
</feature>
<dbReference type="EC" id="2.4.2.28" evidence="4"/>
<keyword evidence="4" id="KW-0539">Nucleus</keyword>
<dbReference type="InterPro" id="IPR035994">
    <property type="entry name" value="Nucleoside_phosphorylase_sf"/>
</dbReference>
<evidence type="ECO:0000313" key="6">
    <source>
        <dbReference type="EMBL" id="EEB08715.1"/>
    </source>
</evidence>
<feature type="binding site" evidence="4">
    <location>
        <begin position="56"/>
        <end position="57"/>
    </location>
    <ligand>
        <name>phosphate</name>
        <dbReference type="ChEBI" id="CHEBI:43474"/>
    </ligand>
</feature>
<keyword evidence="1 4" id="KW-0328">Glycosyltransferase</keyword>
<name>B6K5B1_SCHJY</name>
<accession>B6K5B1</accession>
<gene>
    <name evidence="7" type="primary">mta1</name>
    <name evidence="6" type="ORF">SJAG_03881</name>
</gene>
<dbReference type="UniPathway" id="UPA00904">
    <property type="reaction ID" value="UER00873"/>
</dbReference>
<reference evidence="6 8" key="1">
    <citation type="journal article" date="2011" name="Science">
        <title>Comparative functional genomics of the fission yeasts.</title>
        <authorList>
            <person name="Rhind N."/>
            <person name="Chen Z."/>
            <person name="Yassour M."/>
            <person name="Thompson D.A."/>
            <person name="Haas B.J."/>
            <person name="Habib N."/>
            <person name="Wapinski I."/>
            <person name="Roy S."/>
            <person name="Lin M.F."/>
            <person name="Heiman D.I."/>
            <person name="Young S.K."/>
            <person name="Furuya K."/>
            <person name="Guo Y."/>
            <person name="Pidoux A."/>
            <person name="Chen H.M."/>
            <person name="Robbertse B."/>
            <person name="Goldberg J.M."/>
            <person name="Aoki K."/>
            <person name="Bayne E.H."/>
            <person name="Berlin A.M."/>
            <person name="Desjardins C.A."/>
            <person name="Dobbs E."/>
            <person name="Dukaj L."/>
            <person name="Fan L."/>
            <person name="FitzGerald M.G."/>
            <person name="French C."/>
            <person name="Gujja S."/>
            <person name="Hansen K."/>
            <person name="Keifenheim D."/>
            <person name="Levin J.Z."/>
            <person name="Mosher R.A."/>
            <person name="Mueller C.A."/>
            <person name="Pfiffner J."/>
            <person name="Priest M."/>
            <person name="Russ C."/>
            <person name="Smialowska A."/>
            <person name="Swoboda P."/>
            <person name="Sykes S.M."/>
            <person name="Vaughn M."/>
            <person name="Vengrova S."/>
            <person name="Yoder R."/>
            <person name="Zeng Q."/>
            <person name="Allshire R."/>
            <person name="Baulcombe D."/>
            <person name="Birren B.W."/>
            <person name="Brown W."/>
            <person name="Ekwall K."/>
            <person name="Kellis M."/>
            <person name="Leatherwood J."/>
            <person name="Levin H."/>
            <person name="Margalit H."/>
            <person name="Martienssen R."/>
            <person name="Nieduszynski C.A."/>
            <person name="Spatafora J.W."/>
            <person name="Friedman N."/>
            <person name="Dalgaard J.Z."/>
            <person name="Baumann P."/>
            <person name="Niki H."/>
            <person name="Regev A."/>
            <person name="Nusbaum C."/>
        </authorList>
    </citation>
    <scope>NUCLEOTIDE SEQUENCE [LARGE SCALE GENOMIC DNA]</scope>
    <source>
        <strain evidence="8">yFS275 / FY16936</strain>
    </source>
</reference>
<sequence length="300" mass="32740">MVHNVLLGVIGGSGFYELSGFEHVKTVNPETPWGFPSSPINIVKSKTGLHVAFLARHGVGHRYTPTEIPVRANIAALKSLGVQAILAFSAVGSLREEIPPEDFVLPNQIIDRTLCARPNTFFPSGCVAHVSFGDPFDADLARIVAQCAGALERGAKLHVPTVDHDLTVVCMEGPAFSTRAESKLYRSWGASVINMSVIPEAKLAREAEIAYQMVCMATDYDCWRKSERPVTVNEVMTHLSNNTDNAKQLLTQVIKLLEPELRKGSIGETLRGAVQHGIQTNHAHRDPAVVGKLRFLFPSL</sequence>
<dbReference type="OMA" id="ADPFCPE"/>
<dbReference type="NCBIfam" id="TIGR01694">
    <property type="entry name" value="MTAP"/>
    <property type="match status" value="1"/>
</dbReference>
<dbReference type="GO" id="GO:0017061">
    <property type="term" value="F:S-methyl-5-thioadenosine phosphorylase activity"/>
    <property type="evidence" value="ECO:0000318"/>
    <property type="project" value="GO_Central"/>
</dbReference>
<dbReference type="HOGENOM" id="CLU_054456_0_1_1"/>
<dbReference type="STRING" id="402676.B6K5B1"/>
<dbReference type="InterPro" id="IPR000845">
    <property type="entry name" value="Nucleoside_phosphorylase_d"/>
</dbReference>
<dbReference type="GO" id="GO:0005829">
    <property type="term" value="C:cytosol"/>
    <property type="evidence" value="ECO:0000318"/>
    <property type="project" value="GO_Central"/>
</dbReference>
<feature type="domain" description="Nucleoside phosphorylase" evidence="5">
    <location>
        <begin position="7"/>
        <end position="255"/>
    </location>
</feature>
<evidence type="ECO:0000256" key="1">
    <source>
        <dbReference type="ARBA" id="ARBA00022676"/>
    </source>
</evidence>
<dbReference type="InterPro" id="IPR018099">
    <property type="entry name" value="Purine_phosphorylase-2_CS"/>
</dbReference>
<dbReference type="SUPFAM" id="SSF53167">
    <property type="entry name" value="Purine and uridine phosphorylases"/>
    <property type="match status" value="1"/>
</dbReference>
<dbReference type="Proteomes" id="UP000001744">
    <property type="component" value="Unassembled WGS sequence"/>
</dbReference>
<evidence type="ECO:0000256" key="3">
    <source>
        <dbReference type="ARBA" id="ARBA00022726"/>
    </source>
</evidence>
<dbReference type="Pfam" id="PF01048">
    <property type="entry name" value="PNP_UDP_1"/>
    <property type="match status" value="1"/>
</dbReference>
<dbReference type="GeneID" id="7050518"/>
<keyword evidence="4" id="KW-0963">Cytoplasm</keyword>
<feature type="binding site" evidence="4">
    <location>
        <position position="13"/>
    </location>
    <ligand>
        <name>phosphate</name>
        <dbReference type="ChEBI" id="CHEBI:43474"/>
    </ligand>
</feature>
<keyword evidence="3 4" id="KW-0660">Purine salvage</keyword>
<comment type="function">
    <text evidence="4">Catalyzes the reversible phosphorylation of S-methyl-5'-thioadenosine (MTA) to adenine and 5-methylthioribose-1-phosphate. Involved in the breakdown of MTA, a major by-product of polyamine biosynthesis. Responsible for the first step in the methionine salvage pathway after MTA has been generated from S-adenosylmethionine. Has broad substrate specificity with 6-aminopurine nucleosides as preferred substrates.</text>
</comment>
<dbReference type="PANTHER" id="PTHR42679:SF2">
    <property type="entry name" value="S-METHYL-5'-THIOADENOSINE PHOSPHORYLASE"/>
    <property type="match status" value="1"/>
</dbReference>
<comment type="similarity">
    <text evidence="4">Belongs to the PNP/MTAP phosphorylase family. MTAP subfamily.</text>
</comment>
<dbReference type="VEuPathDB" id="FungiDB:SJAG_03881"/>
<dbReference type="JaponicusDB" id="SJAG_03881">
    <property type="gene designation" value="mta1"/>
</dbReference>